<dbReference type="HOGENOM" id="CLU_045011_13_3_6"/>
<dbReference type="EMBL" id="AGWR01000026">
    <property type="protein sequence ID" value="EKB27085.1"/>
    <property type="molecule type" value="Genomic_DNA"/>
</dbReference>
<dbReference type="InterPro" id="IPR041492">
    <property type="entry name" value="HAD_2"/>
</dbReference>
<accession>K1J6A6</accession>
<evidence type="ECO:0000256" key="1">
    <source>
        <dbReference type="ARBA" id="ARBA00006171"/>
    </source>
</evidence>
<dbReference type="RefSeq" id="WP_005305452.1">
    <property type="nucleotide sequence ID" value="NZ_JDWD01000146.1"/>
</dbReference>
<evidence type="ECO:0000313" key="3">
    <source>
        <dbReference type="Proteomes" id="UP000005149"/>
    </source>
</evidence>
<dbReference type="SUPFAM" id="SSF56784">
    <property type="entry name" value="HAD-like"/>
    <property type="match status" value="1"/>
</dbReference>
<proteinExistence type="inferred from homology"/>
<dbReference type="SFLD" id="SFLDG01129">
    <property type="entry name" value="C1.5:_HAD__Beta-PGM__Phosphata"/>
    <property type="match status" value="1"/>
</dbReference>
<dbReference type="PATRIC" id="fig|1073377.4.peg.3047"/>
<dbReference type="CDD" id="cd07505">
    <property type="entry name" value="HAD_BPGM-like"/>
    <property type="match status" value="1"/>
</dbReference>
<dbReference type="Pfam" id="PF13419">
    <property type="entry name" value="HAD_2"/>
    <property type="match status" value="1"/>
</dbReference>
<comment type="similarity">
    <text evidence="1">Belongs to the HAD-like hydrolase superfamily. CbbY/CbbZ/Gph/YieH family.</text>
</comment>
<dbReference type="Gene3D" id="3.40.50.1000">
    <property type="entry name" value="HAD superfamily/HAD-like"/>
    <property type="match status" value="1"/>
</dbReference>
<dbReference type="SFLD" id="SFLDG01135">
    <property type="entry name" value="C1.5.6:_HAD__Beta-PGM__Phospha"/>
    <property type="match status" value="1"/>
</dbReference>
<dbReference type="Proteomes" id="UP000005149">
    <property type="component" value="Unassembled WGS sequence"/>
</dbReference>
<dbReference type="PANTHER" id="PTHR43481:SF4">
    <property type="entry name" value="GLYCEROL-1-PHOSPHATE PHOSPHOHYDROLASE 1-RELATED"/>
    <property type="match status" value="1"/>
</dbReference>
<dbReference type="NCBIfam" id="TIGR02009">
    <property type="entry name" value="PGMB-YQAB-SF"/>
    <property type="match status" value="1"/>
</dbReference>
<dbReference type="AlphaFoldDB" id="K1J6A6"/>
<dbReference type="InterPro" id="IPR036412">
    <property type="entry name" value="HAD-like_sf"/>
</dbReference>
<dbReference type="InterPro" id="IPR010976">
    <property type="entry name" value="B-phosphoglucomutase_hydrolase"/>
</dbReference>
<sequence>MTLSGFQSLVFDLDGTLVDSMPLHLAAWAHTAREFGFHFDADWFYELGGMPSRKIALLVAEQQQIALDPLIVTRCKTEHYVANLHKATVFPAMQTLVERYHGRIPMGIGTGSPRVNAAAVLRNTGLDRYFSVVVTADDVELHKPHPDTFLLVASKLGVDPAGCLVFEDTGIGVQAGQAAGMQTCMVREGRPVGLQY</sequence>
<keyword evidence="3" id="KW-1185">Reference proteome</keyword>
<dbReference type="PANTHER" id="PTHR43481">
    <property type="entry name" value="FRUCTOSE-1-PHOSPHATE PHOSPHATASE"/>
    <property type="match status" value="1"/>
</dbReference>
<organism evidence="2 3">
    <name type="scientific">Aeromonas dhakensis</name>
    <dbReference type="NCBI Taxonomy" id="196024"/>
    <lineage>
        <taxon>Bacteria</taxon>
        <taxon>Pseudomonadati</taxon>
        <taxon>Pseudomonadota</taxon>
        <taxon>Gammaproteobacteria</taxon>
        <taxon>Aeromonadales</taxon>
        <taxon>Aeromonadaceae</taxon>
        <taxon>Aeromonas</taxon>
    </lineage>
</organism>
<dbReference type="GO" id="GO:0050308">
    <property type="term" value="F:sugar-phosphatase activity"/>
    <property type="evidence" value="ECO:0007669"/>
    <property type="project" value="TreeGrafter"/>
</dbReference>
<keyword evidence="2" id="KW-0378">Hydrolase</keyword>
<evidence type="ECO:0000313" key="2">
    <source>
        <dbReference type="EMBL" id="EKB27085.1"/>
    </source>
</evidence>
<dbReference type="PRINTS" id="PR00413">
    <property type="entry name" value="HADHALOGNASE"/>
</dbReference>
<gene>
    <name evidence="2" type="ORF">HMPREF1171_02993</name>
</gene>
<dbReference type="InterPro" id="IPR006439">
    <property type="entry name" value="HAD-SF_hydro_IA"/>
</dbReference>
<name>K1J6A6_9GAMM</name>
<dbReference type="InterPro" id="IPR023214">
    <property type="entry name" value="HAD_sf"/>
</dbReference>
<dbReference type="InterPro" id="IPR023198">
    <property type="entry name" value="PGP-like_dom2"/>
</dbReference>
<protein>
    <submittedName>
        <fullName evidence="2">Beta-phosphoglucomutase family hydrolase</fullName>
    </submittedName>
</protein>
<dbReference type="InterPro" id="IPR051806">
    <property type="entry name" value="HAD-like_SPP"/>
</dbReference>
<reference evidence="2 3" key="1">
    <citation type="submission" date="2012-06" db="EMBL/GenBank/DDBJ databases">
        <title>The Genome Sequence of Aeromonas hydrophila SSU.</title>
        <authorList>
            <consortium name="The Broad Institute Genome Sequencing Platform"/>
            <person name="Earl A."/>
            <person name="Ward D."/>
            <person name="Feldgarden M."/>
            <person name="Gevers D."/>
            <person name="Chopra A."/>
            <person name="Walker B."/>
            <person name="Young S.K."/>
            <person name="Zeng Q."/>
            <person name="Gargeya S."/>
            <person name="Fitzgerald M."/>
            <person name="Haas B."/>
            <person name="Abouelleil A."/>
            <person name="Alvarado L."/>
            <person name="Arachchi H.M."/>
            <person name="Berlin A.M."/>
            <person name="Chapman S.B."/>
            <person name="Goldberg J."/>
            <person name="Griggs A."/>
            <person name="Gujja S."/>
            <person name="Hansen M."/>
            <person name="Howarth C."/>
            <person name="Imamovic A."/>
            <person name="Larimer J."/>
            <person name="McCowan C."/>
            <person name="Montmayeur A."/>
            <person name="Murphy C."/>
            <person name="Neiman D."/>
            <person name="Pearson M."/>
            <person name="Priest M."/>
            <person name="Roberts A."/>
            <person name="Saif S."/>
            <person name="Shea T."/>
            <person name="Sisk P."/>
            <person name="Sykes S."/>
            <person name="Wortman J."/>
            <person name="Nusbaum C."/>
            <person name="Birren B."/>
        </authorList>
    </citation>
    <scope>NUCLEOTIDE SEQUENCE [LARGE SCALE GENOMIC DNA]</scope>
    <source>
        <strain evidence="2 3">SSU</strain>
    </source>
</reference>
<dbReference type="SFLD" id="SFLDS00003">
    <property type="entry name" value="Haloacid_Dehalogenase"/>
    <property type="match status" value="1"/>
</dbReference>
<dbReference type="Gene3D" id="1.10.150.240">
    <property type="entry name" value="Putative phosphatase, domain 2"/>
    <property type="match status" value="1"/>
</dbReference>
<comment type="caution">
    <text evidence="2">The sequence shown here is derived from an EMBL/GenBank/DDBJ whole genome shotgun (WGS) entry which is preliminary data.</text>
</comment>
<dbReference type="NCBIfam" id="TIGR01509">
    <property type="entry name" value="HAD-SF-IA-v3"/>
    <property type="match status" value="1"/>
</dbReference>